<feature type="compositionally biased region" description="Low complexity" evidence="9">
    <location>
        <begin position="42"/>
        <end position="51"/>
    </location>
</feature>
<evidence type="ECO:0000256" key="10">
    <source>
        <dbReference type="SAM" id="Phobius"/>
    </source>
</evidence>
<dbReference type="SUPFAM" id="SSF81321">
    <property type="entry name" value="Family A G protein-coupled receptor-like"/>
    <property type="match status" value="1"/>
</dbReference>
<dbReference type="CDD" id="cd15917">
    <property type="entry name" value="7tmA_OR51_52-like"/>
    <property type="match status" value="1"/>
</dbReference>
<dbReference type="InterPro" id="IPR050402">
    <property type="entry name" value="OR51/52/56-like"/>
</dbReference>
<comment type="function">
    <text evidence="1">Odorant receptor.</text>
</comment>
<proteinExistence type="predicted"/>
<dbReference type="EMBL" id="GL193208">
    <property type="protein sequence ID" value="EFB14177.1"/>
    <property type="molecule type" value="Genomic_DNA"/>
</dbReference>
<dbReference type="PRINTS" id="PR00245">
    <property type="entry name" value="OLFACTORYR"/>
</dbReference>
<feature type="transmembrane region" description="Helical" evidence="10">
    <location>
        <begin position="132"/>
        <end position="155"/>
    </location>
</feature>
<gene>
    <name evidence="12" type="ORF">PANDA_014464</name>
</gene>
<keyword evidence="8" id="KW-0807">Transducer</keyword>
<keyword evidence="4 10" id="KW-0812">Transmembrane</keyword>
<dbReference type="InterPro" id="IPR017452">
    <property type="entry name" value="GPCR_Rhodpsn_7TM"/>
</dbReference>
<dbReference type="GO" id="GO:0004984">
    <property type="term" value="F:olfactory receptor activity"/>
    <property type="evidence" value="ECO:0007669"/>
    <property type="project" value="InterPro"/>
</dbReference>
<evidence type="ECO:0000256" key="4">
    <source>
        <dbReference type="ARBA" id="ARBA00022692"/>
    </source>
</evidence>
<protein>
    <recommendedName>
        <fullName evidence="11">G-protein coupled receptors family 1 profile domain-containing protein</fullName>
    </recommendedName>
</protein>
<feature type="transmembrane region" description="Helical" evidence="10">
    <location>
        <begin position="304"/>
        <end position="333"/>
    </location>
</feature>
<reference evidence="12" key="1">
    <citation type="journal article" date="2010" name="Nature">
        <title>The sequence and de novo assembly of the giant panda genome.</title>
        <authorList>
            <person name="Li R."/>
            <person name="Fan W."/>
            <person name="Tian G."/>
            <person name="Zhu H."/>
            <person name="He L."/>
            <person name="Cai J."/>
            <person name="Huang Q."/>
            <person name="Cai Q."/>
            <person name="Li B."/>
            <person name="Bai Y."/>
            <person name="Zhang Z."/>
            <person name="Zhang Y."/>
            <person name="Wang W."/>
            <person name="Li J."/>
            <person name="Wei F."/>
            <person name="Li H."/>
            <person name="Jian M."/>
            <person name="Li J."/>
            <person name="Zhang Z."/>
            <person name="Nielsen R."/>
            <person name="Li D."/>
            <person name="Gu W."/>
            <person name="Yang Z."/>
            <person name="Xuan Z."/>
            <person name="Ryder O.A."/>
            <person name="Leung F.C."/>
            <person name="Zhou Y."/>
            <person name="Cao J."/>
            <person name="Sun X."/>
            <person name="Fu Y."/>
            <person name="Fang X."/>
            <person name="Guo X."/>
            <person name="Wang B."/>
            <person name="Hou R."/>
            <person name="Shen F."/>
            <person name="Mu B."/>
            <person name="Ni P."/>
            <person name="Lin R."/>
            <person name="Qian W."/>
            <person name="Wang G."/>
            <person name="Yu C."/>
            <person name="Nie W."/>
            <person name="Wang J."/>
            <person name="Wu Z."/>
            <person name="Liang H."/>
            <person name="Min J."/>
            <person name="Wu Q."/>
            <person name="Cheng S."/>
            <person name="Ruan J."/>
            <person name="Wang M."/>
            <person name="Shi Z."/>
            <person name="Wen M."/>
            <person name="Liu B."/>
            <person name="Ren X."/>
            <person name="Zheng H."/>
            <person name="Dong D."/>
            <person name="Cook K."/>
            <person name="Shan G."/>
            <person name="Zhang H."/>
            <person name="Kosiol C."/>
            <person name="Xie X."/>
            <person name="Lu Z."/>
            <person name="Zheng H."/>
            <person name="Li Y."/>
            <person name="Steiner C.C."/>
            <person name="Lam T.T."/>
            <person name="Lin S."/>
            <person name="Zhang Q."/>
            <person name="Li G."/>
            <person name="Tian J."/>
            <person name="Gong T."/>
            <person name="Liu H."/>
            <person name="Zhang D."/>
            <person name="Fang L."/>
            <person name="Ye C."/>
            <person name="Zhang J."/>
            <person name="Hu W."/>
            <person name="Xu A."/>
            <person name="Ren Y."/>
            <person name="Zhang G."/>
            <person name="Bruford M.W."/>
            <person name="Li Q."/>
            <person name="Ma L."/>
            <person name="Guo Y."/>
            <person name="An N."/>
            <person name="Hu Y."/>
            <person name="Zheng Y."/>
            <person name="Shi Y."/>
            <person name="Li Z."/>
            <person name="Liu Q."/>
            <person name="Chen Y."/>
            <person name="Zhao J."/>
            <person name="Qu N."/>
            <person name="Zhao S."/>
            <person name="Tian F."/>
            <person name="Wang X."/>
            <person name="Wang H."/>
            <person name="Xu L."/>
            <person name="Liu X."/>
            <person name="Vinar T."/>
            <person name="Wang Y."/>
            <person name="Lam T.W."/>
            <person name="Yiu S.M."/>
            <person name="Liu S."/>
            <person name="Zhang H."/>
            <person name="Li D."/>
            <person name="Huang Y."/>
            <person name="Wang X."/>
            <person name="Yang G."/>
            <person name="Jiang Z."/>
            <person name="Wang J."/>
            <person name="Qin N."/>
            <person name="Li L."/>
            <person name="Li J."/>
            <person name="Bolund L."/>
            <person name="Kristiansen K."/>
            <person name="Wong G.K."/>
            <person name="Olson M."/>
            <person name="Zhang X."/>
            <person name="Li S."/>
            <person name="Yang H."/>
            <person name="Wang J."/>
            <person name="Wang J."/>
        </authorList>
    </citation>
    <scope>NUCLEOTIDE SEQUENCE [LARGE SCALE GENOMIC DNA]</scope>
</reference>
<comment type="subcellular location">
    <subcellularLocation>
        <location evidence="2">Membrane</location>
        <topology evidence="2">Multi-pass membrane protein</topology>
    </subcellularLocation>
</comment>
<dbReference type="PROSITE" id="PS50262">
    <property type="entry name" value="G_PROTEIN_RECEP_F1_2"/>
    <property type="match status" value="1"/>
</dbReference>
<dbReference type="PROSITE" id="PS51257">
    <property type="entry name" value="PROKAR_LIPOPROTEIN"/>
    <property type="match status" value="1"/>
</dbReference>
<dbReference type="InterPro" id="IPR000725">
    <property type="entry name" value="Olfact_rcpt"/>
</dbReference>
<dbReference type="GO" id="GO:0007186">
    <property type="term" value="P:G protein-coupled receptor signaling pathway"/>
    <property type="evidence" value="ECO:0007669"/>
    <property type="project" value="InterPro"/>
</dbReference>
<organism evidence="12">
    <name type="scientific">Ailuropoda melanoleuca</name>
    <name type="common">Giant panda</name>
    <dbReference type="NCBI Taxonomy" id="9646"/>
    <lineage>
        <taxon>Eukaryota</taxon>
        <taxon>Metazoa</taxon>
        <taxon>Chordata</taxon>
        <taxon>Craniata</taxon>
        <taxon>Vertebrata</taxon>
        <taxon>Euteleostomi</taxon>
        <taxon>Mammalia</taxon>
        <taxon>Eutheria</taxon>
        <taxon>Laurasiatheria</taxon>
        <taxon>Carnivora</taxon>
        <taxon>Caniformia</taxon>
        <taxon>Ursidae</taxon>
        <taxon>Ailuropoda</taxon>
    </lineage>
</organism>
<evidence type="ECO:0000256" key="2">
    <source>
        <dbReference type="ARBA" id="ARBA00004141"/>
    </source>
</evidence>
<dbReference type="InParanoid" id="D2HR72"/>
<dbReference type="Pfam" id="PF13853">
    <property type="entry name" value="7tm_4"/>
    <property type="match status" value="1"/>
</dbReference>
<feature type="transmembrane region" description="Helical" evidence="10">
    <location>
        <begin position="248"/>
        <end position="270"/>
    </location>
</feature>
<feature type="domain" description="G-protein coupled receptors family 1 profile" evidence="11">
    <location>
        <begin position="148"/>
        <end position="400"/>
    </location>
</feature>
<evidence type="ECO:0000256" key="5">
    <source>
        <dbReference type="ARBA" id="ARBA00022725"/>
    </source>
</evidence>
<keyword evidence="5" id="KW-0552">Olfaction</keyword>
<accession>D2HR72</accession>
<dbReference type="AlphaFoldDB" id="D2HR72"/>
<name>D2HR72_AILME</name>
<dbReference type="Gene3D" id="1.20.1070.10">
    <property type="entry name" value="Rhodopsin 7-helix transmembrane proteins"/>
    <property type="match status" value="1"/>
</dbReference>
<evidence type="ECO:0000256" key="7">
    <source>
        <dbReference type="ARBA" id="ARBA00023136"/>
    </source>
</evidence>
<feature type="transmembrane region" description="Helical" evidence="10">
    <location>
        <begin position="167"/>
        <end position="193"/>
    </location>
</feature>
<dbReference type="PANTHER" id="PTHR26450">
    <property type="entry name" value="OLFACTORY RECEPTOR 56B1-RELATED"/>
    <property type="match status" value="1"/>
</dbReference>
<keyword evidence="7 10" id="KW-0472">Membrane</keyword>
<feature type="transmembrane region" description="Helical" evidence="10">
    <location>
        <begin position="205"/>
        <end position="227"/>
    </location>
</feature>
<sequence length="422" mass="45676">MTGTERTHALAQSMMGCVERTMGLQVGTENGTGPDPEKHGPQAQLQLSSQRSSSLLQHQVKNNVDAQNVKAGQRYHHCVHPQCGAEEAEAQELCLRIYSQEQMAGGPHPNFTFPCPTFFILTGIPGLAGAQAWLTLVFGPMYLLALLGNGTLLALVQIDSTLQQPMFLLLATLAATDLGLATSIAPGLLAVLWLGPRPVPYGACLAQMFFVHALTAVESGVLLAMACDRAVAVGRPLHYPLLVTKARVGYTALALALKAVAIVVPFPLLVARFEHFRAKTINHAYCAHMAVVELVVGNTRANNLYGLALSLAVSGIDILGITASYGLIAHAVLRLPTREARAKAFGTCSSHICVLLAFYIPGLFSYLTHRFGRHTVPKPVHILLSNIYLLLPPALNPLIYGVRTKQIRDQFLETFTFRKSQF</sequence>
<evidence type="ECO:0000256" key="9">
    <source>
        <dbReference type="SAM" id="MobiDB-lite"/>
    </source>
</evidence>
<keyword evidence="3" id="KW-0716">Sensory transduction</keyword>
<dbReference type="PANTHER" id="PTHR26450:SF58">
    <property type="entry name" value="OLFACTORY RECEPTOR 52W1"/>
    <property type="match status" value="1"/>
</dbReference>
<evidence type="ECO:0000256" key="6">
    <source>
        <dbReference type="ARBA" id="ARBA00022989"/>
    </source>
</evidence>
<keyword evidence="6 10" id="KW-1133">Transmembrane helix</keyword>
<dbReference type="HOGENOM" id="CLU_012526_0_0_1"/>
<evidence type="ECO:0000259" key="11">
    <source>
        <dbReference type="PROSITE" id="PS50262"/>
    </source>
</evidence>
<dbReference type="FunFam" id="1.20.1070.10:FF:000006">
    <property type="entry name" value="Olfactory receptor"/>
    <property type="match status" value="1"/>
</dbReference>
<feature type="region of interest" description="Disordered" evidence="9">
    <location>
        <begin position="25"/>
        <end position="51"/>
    </location>
</feature>
<evidence type="ECO:0000313" key="12">
    <source>
        <dbReference type="EMBL" id="EFB14177.1"/>
    </source>
</evidence>
<feature type="transmembrane region" description="Helical" evidence="10">
    <location>
        <begin position="345"/>
        <end position="368"/>
    </location>
</feature>
<evidence type="ECO:0000256" key="3">
    <source>
        <dbReference type="ARBA" id="ARBA00022606"/>
    </source>
</evidence>
<feature type="transmembrane region" description="Helical" evidence="10">
    <location>
        <begin position="380"/>
        <end position="402"/>
    </location>
</feature>
<dbReference type="GO" id="GO:0005886">
    <property type="term" value="C:plasma membrane"/>
    <property type="evidence" value="ECO:0007669"/>
    <property type="project" value="TreeGrafter"/>
</dbReference>
<evidence type="ECO:0000256" key="8">
    <source>
        <dbReference type="ARBA" id="ARBA00023224"/>
    </source>
</evidence>
<evidence type="ECO:0000256" key="1">
    <source>
        <dbReference type="ARBA" id="ARBA00002936"/>
    </source>
</evidence>